<dbReference type="EMBL" id="GBRH01277889">
    <property type="protein sequence ID" value="JAD20006.1"/>
    <property type="molecule type" value="Transcribed_RNA"/>
</dbReference>
<name>A0A0A8Y1J8_ARUDO</name>
<dbReference type="AlphaFoldDB" id="A0A0A8Y1J8"/>
<evidence type="ECO:0000313" key="1">
    <source>
        <dbReference type="EMBL" id="JAD20006.1"/>
    </source>
</evidence>
<accession>A0A0A8Y1J8</accession>
<protein>
    <submittedName>
        <fullName evidence="1">Uncharacterized protein</fullName>
    </submittedName>
</protein>
<proteinExistence type="predicted"/>
<reference evidence="1" key="2">
    <citation type="journal article" date="2015" name="Data Brief">
        <title>Shoot transcriptome of the giant reed, Arundo donax.</title>
        <authorList>
            <person name="Barrero R.A."/>
            <person name="Guerrero F.D."/>
            <person name="Moolhuijzen P."/>
            <person name="Goolsby J.A."/>
            <person name="Tidwell J."/>
            <person name="Bellgard S.E."/>
            <person name="Bellgard M.I."/>
        </authorList>
    </citation>
    <scope>NUCLEOTIDE SEQUENCE</scope>
    <source>
        <tissue evidence="1">Shoot tissue taken approximately 20 cm above the soil surface</tissue>
    </source>
</reference>
<sequence>MHNFNAMGILSYISLNGASTSTLVENVVSNSHISLSLAHDHIPSSLLRINEPR</sequence>
<organism evidence="1">
    <name type="scientific">Arundo donax</name>
    <name type="common">Giant reed</name>
    <name type="synonym">Donax arundinaceus</name>
    <dbReference type="NCBI Taxonomy" id="35708"/>
    <lineage>
        <taxon>Eukaryota</taxon>
        <taxon>Viridiplantae</taxon>
        <taxon>Streptophyta</taxon>
        <taxon>Embryophyta</taxon>
        <taxon>Tracheophyta</taxon>
        <taxon>Spermatophyta</taxon>
        <taxon>Magnoliopsida</taxon>
        <taxon>Liliopsida</taxon>
        <taxon>Poales</taxon>
        <taxon>Poaceae</taxon>
        <taxon>PACMAD clade</taxon>
        <taxon>Arundinoideae</taxon>
        <taxon>Arundineae</taxon>
        <taxon>Arundo</taxon>
    </lineage>
</organism>
<reference evidence="1" key="1">
    <citation type="submission" date="2014-09" db="EMBL/GenBank/DDBJ databases">
        <authorList>
            <person name="Magalhaes I.L.F."/>
            <person name="Oliveira U."/>
            <person name="Santos F.R."/>
            <person name="Vidigal T.H.D.A."/>
            <person name="Brescovit A.D."/>
            <person name="Santos A.J."/>
        </authorList>
    </citation>
    <scope>NUCLEOTIDE SEQUENCE</scope>
    <source>
        <tissue evidence="1">Shoot tissue taken approximately 20 cm above the soil surface</tissue>
    </source>
</reference>